<dbReference type="EMBL" id="BOPH01000102">
    <property type="protein sequence ID" value="GIJ72595.1"/>
    <property type="molecule type" value="Genomic_DNA"/>
</dbReference>
<dbReference type="Proteomes" id="UP000635606">
    <property type="component" value="Unassembled WGS sequence"/>
</dbReference>
<organism evidence="2 3">
    <name type="scientific">Virgisporangium ochraceum</name>
    <dbReference type="NCBI Taxonomy" id="65505"/>
    <lineage>
        <taxon>Bacteria</taxon>
        <taxon>Bacillati</taxon>
        <taxon>Actinomycetota</taxon>
        <taxon>Actinomycetes</taxon>
        <taxon>Micromonosporales</taxon>
        <taxon>Micromonosporaceae</taxon>
        <taxon>Virgisporangium</taxon>
    </lineage>
</organism>
<proteinExistence type="predicted"/>
<sequence length="151" mass="16234">MTVPRTTADELLELLGPLTGWLLRSSFEGTTRCEATVHGIAHRYGHPVEAVFLADAALLTVGGRTLTYSREPTVPPLDHVSRVHALVAEIHRDGPAPREAARRLDAILAGPPTGIRGSRSSPRSSCWSRRCSTSSPATRSPPPPSSWRPTG</sequence>
<dbReference type="AlphaFoldDB" id="A0A8J4EEI3"/>
<protein>
    <submittedName>
        <fullName evidence="2">Uncharacterized protein</fullName>
    </submittedName>
</protein>
<reference evidence="2" key="1">
    <citation type="submission" date="2021-01" db="EMBL/GenBank/DDBJ databases">
        <title>Whole genome shotgun sequence of Virgisporangium ochraceum NBRC 16418.</title>
        <authorList>
            <person name="Komaki H."/>
            <person name="Tamura T."/>
        </authorList>
    </citation>
    <scope>NUCLEOTIDE SEQUENCE</scope>
    <source>
        <strain evidence="2">NBRC 16418</strain>
    </source>
</reference>
<feature type="compositionally biased region" description="Low complexity" evidence="1">
    <location>
        <begin position="111"/>
        <end position="138"/>
    </location>
</feature>
<feature type="region of interest" description="Disordered" evidence="1">
    <location>
        <begin position="105"/>
        <end position="151"/>
    </location>
</feature>
<gene>
    <name evidence="2" type="ORF">Voc01_075120</name>
</gene>
<evidence type="ECO:0000313" key="2">
    <source>
        <dbReference type="EMBL" id="GIJ72595.1"/>
    </source>
</evidence>
<keyword evidence="3" id="KW-1185">Reference proteome</keyword>
<evidence type="ECO:0000256" key="1">
    <source>
        <dbReference type="SAM" id="MobiDB-lite"/>
    </source>
</evidence>
<name>A0A8J4EEI3_9ACTN</name>
<comment type="caution">
    <text evidence="2">The sequence shown here is derived from an EMBL/GenBank/DDBJ whole genome shotgun (WGS) entry which is preliminary data.</text>
</comment>
<feature type="compositionally biased region" description="Pro residues" evidence="1">
    <location>
        <begin position="139"/>
        <end position="151"/>
    </location>
</feature>
<evidence type="ECO:0000313" key="3">
    <source>
        <dbReference type="Proteomes" id="UP000635606"/>
    </source>
</evidence>
<accession>A0A8J4EEI3</accession>